<organism evidence="1 2">
    <name type="scientific">Trachymyrmex septentrionalis</name>
    <dbReference type="NCBI Taxonomy" id="34720"/>
    <lineage>
        <taxon>Eukaryota</taxon>
        <taxon>Metazoa</taxon>
        <taxon>Ecdysozoa</taxon>
        <taxon>Arthropoda</taxon>
        <taxon>Hexapoda</taxon>
        <taxon>Insecta</taxon>
        <taxon>Pterygota</taxon>
        <taxon>Neoptera</taxon>
        <taxon>Endopterygota</taxon>
        <taxon>Hymenoptera</taxon>
        <taxon>Apocrita</taxon>
        <taxon>Aculeata</taxon>
        <taxon>Formicoidea</taxon>
        <taxon>Formicidae</taxon>
        <taxon>Myrmicinae</taxon>
        <taxon>Trachymyrmex</taxon>
    </lineage>
</organism>
<accession>A0A195EYM1</accession>
<evidence type="ECO:0000313" key="1">
    <source>
        <dbReference type="EMBL" id="KYN33226.1"/>
    </source>
</evidence>
<dbReference type="EMBL" id="KQ981906">
    <property type="protein sequence ID" value="KYN33226.1"/>
    <property type="molecule type" value="Genomic_DNA"/>
</dbReference>
<proteinExistence type="predicted"/>
<sequence>MSFMERNVALDKAHPSSRGTLHLAEVRKVGWNVFISGNHMHVTRKKIKSNYRLRKGKEALEKHSLLDILIHGPVT</sequence>
<reference evidence="1 2" key="1">
    <citation type="submission" date="2016-03" db="EMBL/GenBank/DDBJ databases">
        <title>Trachymyrmex septentrionalis WGS genome.</title>
        <authorList>
            <person name="Nygaard S."/>
            <person name="Hu H."/>
            <person name="Boomsma J."/>
            <person name="Zhang G."/>
        </authorList>
    </citation>
    <scope>NUCLEOTIDE SEQUENCE [LARGE SCALE GENOMIC DNA]</scope>
    <source>
        <strain evidence="1">Tsep2-gDNA-1</strain>
        <tissue evidence="1">Whole body</tissue>
    </source>
</reference>
<dbReference type="AlphaFoldDB" id="A0A195EYM1"/>
<gene>
    <name evidence="1" type="ORF">ALC56_12375</name>
</gene>
<keyword evidence="2" id="KW-1185">Reference proteome</keyword>
<dbReference type="Proteomes" id="UP000078541">
    <property type="component" value="Unassembled WGS sequence"/>
</dbReference>
<protein>
    <submittedName>
        <fullName evidence="1">Uncharacterized protein</fullName>
    </submittedName>
</protein>
<evidence type="ECO:0000313" key="2">
    <source>
        <dbReference type="Proteomes" id="UP000078541"/>
    </source>
</evidence>
<name>A0A195EYM1_9HYME</name>